<reference evidence="1" key="1">
    <citation type="journal article" date="2014" name="Antimicrob. Agents Chemother.">
        <title>Multiplex PCR for Identification of Two Capsular Types in Epidemic KPC-Producing Klebsiella pneumoniae Sequence Type 258 Strains.</title>
        <authorList>
            <person name="Chen L."/>
            <person name="Chavda K.D."/>
            <person name="Findlay J."/>
            <person name="Peirano G."/>
            <person name="Hopkins K."/>
            <person name="Pitout J.D."/>
            <person name="Bonomo R.A."/>
            <person name="Woodford N."/>
            <person name="DeLeo F.R."/>
            <person name="Kreiswirth B.N."/>
        </authorList>
    </citation>
    <scope>NUCLEOTIDE SEQUENCE</scope>
    <source>
        <strain evidence="1">BK30660</strain>
    </source>
</reference>
<organism evidence="1">
    <name type="scientific">Klebsiella pneumoniae subsp. pneumoniae</name>
    <dbReference type="NCBI Taxonomy" id="72407"/>
    <lineage>
        <taxon>Bacteria</taxon>
        <taxon>Pseudomonadati</taxon>
        <taxon>Pseudomonadota</taxon>
        <taxon>Gammaproteobacteria</taxon>
        <taxon>Enterobacterales</taxon>
        <taxon>Enterobacteriaceae</taxon>
        <taxon>Klebsiella/Raoultella group</taxon>
        <taxon>Klebsiella</taxon>
        <taxon>Klebsiella pneumoniae complex</taxon>
    </lineage>
</organism>
<protein>
    <submittedName>
        <fullName evidence="1">Uncharacterized protein</fullName>
    </submittedName>
</protein>
<accession>A0A023JM72</accession>
<evidence type="ECO:0000313" key="1">
    <source>
        <dbReference type="EMBL" id="AHJ80491.1"/>
    </source>
</evidence>
<dbReference type="AlphaFoldDB" id="A0A023JM72"/>
<sequence length="31" mass="3302">MVALQDAVSFYLSISRQGSNGYDSCSGIGKF</sequence>
<proteinExistence type="predicted"/>
<name>A0A023JM72_KLEPN</name>
<dbReference type="EMBL" id="KF793263">
    <property type="protein sequence ID" value="AHJ80491.1"/>
    <property type="molecule type" value="Genomic_DNA"/>
</dbReference>